<proteinExistence type="predicted"/>
<organism evidence="1 2">
    <name type="scientific">Escherichia coli</name>
    <dbReference type="NCBI Taxonomy" id="562"/>
    <lineage>
        <taxon>Bacteria</taxon>
        <taxon>Pseudomonadati</taxon>
        <taxon>Pseudomonadota</taxon>
        <taxon>Gammaproteobacteria</taxon>
        <taxon>Enterobacterales</taxon>
        <taxon>Enterobacteriaceae</taxon>
        <taxon>Escherichia</taxon>
    </lineage>
</organism>
<sequence length="68" mass="7916">VLQTWYFPCHEFCCYCRSHIRFVFDFLFFNADSRAEGVEFQTILSASRLSDIFFMRLSVASVVFVSGA</sequence>
<protein>
    <submittedName>
        <fullName evidence="1">Uncharacterized protein</fullName>
    </submittedName>
</protein>
<dbReference type="EMBL" id="PITP01000549">
    <property type="protein sequence ID" value="PKD78516.1"/>
    <property type="molecule type" value="Genomic_DNA"/>
</dbReference>
<dbReference type="Proteomes" id="UP000233549">
    <property type="component" value="Unassembled WGS sequence"/>
</dbReference>
<comment type="caution">
    <text evidence="1">The sequence shown here is derived from an EMBL/GenBank/DDBJ whole genome shotgun (WGS) entry which is preliminary data.</text>
</comment>
<reference evidence="1 2" key="1">
    <citation type="submission" date="2017-12" db="EMBL/GenBank/DDBJ databases">
        <title>Rapid rising of carbapenem-resistant Enterobacteriaceae(CRE) and emergence of colistin resistance genemcr-1 in CRE in the hospital of Henan, China.</title>
        <authorList>
            <person name="Sun Q."/>
            <person name="Zhang R."/>
            <person name="Li Y."/>
            <person name="Shen Y."/>
            <person name="Zhang Y."/>
            <person name="Yang J."/>
            <person name="Shu L."/>
            <person name="Zhou H."/>
            <person name="Wang Y."/>
            <person name="Wang B."/>
            <person name="Shen Z."/>
        </authorList>
    </citation>
    <scope>NUCLEOTIDE SEQUENCE [LARGE SCALE GENOMIC DNA]</scope>
    <source>
        <strain evidence="1 2">3512</strain>
    </source>
</reference>
<gene>
    <name evidence="1" type="ORF">CWS33_29890</name>
</gene>
<name>A0AAP8LAB7_ECOLX</name>
<feature type="non-terminal residue" evidence="1">
    <location>
        <position position="1"/>
    </location>
</feature>
<dbReference type="AlphaFoldDB" id="A0AAP8LAB7"/>
<evidence type="ECO:0000313" key="1">
    <source>
        <dbReference type="EMBL" id="PKD78516.1"/>
    </source>
</evidence>
<accession>A0AAP8LAB7</accession>
<evidence type="ECO:0000313" key="2">
    <source>
        <dbReference type="Proteomes" id="UP000233549"/>
    </source>
</evidence>